<evidence type="ECO:0000313" key="2">
    <source>
        <dbReference type="EMBL" id="KIO22501.1"/>
    </source>
</evidence>
<feature type="compositionally biased region" description="Basic residues" evidence="1">
    <location>
        <begin position="627"/>
        <end position="637"/>
    </location>
</feature>
<gene>
    <name evidence="2" type="ORF">M407DRAFT_216348</name>
</gene>
<reference evidence="3" key="2">
    <citation type="submission" date="2015-01" db="EMBL/GenBank/DDBJ databases">
        <title>Evolutionary Origins and Diversification of the Mycorrhizal Mutualists.</title>
        <authorList>
            <consortium name="DOE Joint Genome Institute"/>
            <consortium name="Mycorrhizal Genomics Consortium"/>
            <person name="Kohler A."/>
            <person name="Kuo A."/>
            <person name="Nagy L.G."/>
            <person name="Floudas D."/>
            <person name="Copeland A."/>
            <person name="Barry K.W."/>
            <person name="Cichocki N."/>
            <person name="Veneault-Fourrey C."/>
            <person name="LaButti K."/>
            <person name="Lindquist E.A."/>
            <person name="Lipzen A."/>
            <person name="Lundell T."/>
            <person name="Morin E."/>
            <person name="Murat C."/>
            <person name="Riley R."/>
            <person name="Ohm R."/>
            <person name="Sun H."/>
            <person name="Tunlid A."/>
            <person name="Henrissat B."/>
            <person name="Grigoriev I.V."/>
            <person name="Hibbett D.S."/>
            <person name="Martin F."/>
        </authorList>
    </citation>
    <scope>NUCLEOTIDE SEQUENCE [LARGE SCALE GENOMIC DNA]</scope>
    <source>
        <strain evidence="3">MUT 4182</strain>
    </source>
</reference>
<protein>
    <submittedName>
        <fullName evidence="2">Uncharacterized protein</fullName>
    </submittedName>
</protein>
<name>A0A0C3QBJ0_9AGAM</name>
<dbReference type="Proteomes" id="UP000054248">
    <property type="component" value="Unassembled WGS sequence"/>
</dbReference>
<feature type="compositionally biased region" description="Polar residues" evidence="1">
    <location>
        <begin position="604"/>
        <end position="619"/>
    </location>
</feature>
<sequence length="717" mass="78903">MSFKCLDCDRKLAASSQGRGQATYATPTPGFLSRQPVVIPSAILLLGIASYALGFMSNVSPTTPASWTKASALVMTTASIDPQLQQKASGKLVRSTTRGAWDSLQTGFLSVRLAFLAFDHQVIPPPQLITSLRSPSQQMPVRDPDTFAYVSAPPLSTAVLASGSLLTFYITPSTTGPSLRVEPPATKHKVFLNDFSRPRTSCSCNFPRPFHQHHAASKKPENLEWKILSLSSKKGITIELQGEEAFSCIDNRGQGHIQPQRARSSSQTLSDVGQTLYELGHAHVLDAGQGPPIAPFSLVFRCRWVSIKLSSSLVSNRSLVVRRPDMRAGAYRAFHGALPLPRSLLWHDSTIGVGFAAKTIYVFEGRRINGEGGMLMRVPCSPSENEDSQSKSAGGKQLEFVHIIPTRALEAYFYAKCRLDAIHRTTGRGRSDLEILEGDDGRGGGVLVLRRRNARFLTNSPKSRRFQGHSDTLDPSKTLRIANYFSIPVSLGSKVADASDGSLIRSLFRSRYFNIRFRGFGYLRASKIKYINTRWNALIAIGFHGNMNRLKYTASRSHTESYFQMKGYGRTNGISDRICSETSSSISADLKAGGKYWRKRTPPKANSVQNSPNKPGSRQQKSEPKGKTPKRGQKTPKTRTQGGKGGPRAEPQQPGKTKQPNPELGAHGQSARKVVTLKNISLQDVVDQFDFHFLEKKKTRAAYVLLESGAFPEPRPR</sequence>
<feature type="region of interest" description="Disordered" evidence="1">
    <location>
        <begin position="596"/>
        <end position="670"/>
    </location>
</feature>
<reference evidence="2 3" key="1">
    <citation type="submission" date="2014-04" db="EMBL/GenBank/DDBJ databases">
        <authorList>
            <consortium name="DOE Joint Genome Institute"/>
            <person name="Kuo A."/>
            <person name="Girlanda M."/>
            <person name="Perotto S."/>
            <person name="Kohler A."/>
            <person name="Nagy L.G."/>
            <person name="Floudas D."/>
            <person name="Copeland A."/>
            <person name="Barry K.W."/>
            <person name="Cichocki N."/>
            <person name="Veneault-Fourrey C."/>
            <person name="LaButti K."/>
            <person name="Lindquist E.A."/>
            <person name="Lipzen A."/>
            <person name="Lundell T."/>
            <person name="Morin E."/>
            <person name="Murat C."/>
            <person name="Sun H."/>
            <person name="Tunlid A."/>
            <person name="Henrissat B."/>
            <person name="Grigoriev I.V."/>
            <person name="Hibbett D.S."/>
            <person name="Martin F."/>
            <person name="Nordberg H.P."/>
            <person name="Cantor M.N."/>
            <person name="Hua S.X."/>
        </authorList>
    </citation>
    <scope>NUCLEOTIDE SEQUENCE [LARGE SCALE GENOMIC DNA]</scope>
    <source>
        <strain evidence="2 3">MUT 4182</strain>
    </source>
</reference>
<organism evidence="2 3">
    <name type="scientific">Tulasnella calospora MUT 4182</name>
    <dbReference type="NCBI Taxonomy" id="1051891"/>
    <lineage>
        <taxon>Eukaryota</taxon>
        <taxon>Fungi</taxon>
        <taxon>Dikarya</taxon>
        <taxon>Basidiomycota</taxon>
        <taxon>Agaricomycotina</taxon>
        <taxon>Agaricomycetes</taxon>
        <taxon>Cantharellales</taxon>
        <taxon>Tulasnellaceae</taxon>
        <taxon>Tulasnella</taxon>
    </lineage>
</organism>
<evidence type="ECO:0000256" key="1">
    <source>
        <dbReference type="SAM" id="MobiDB-lite"/>
    </source>
</evidence>
<dbReference type="AlphaFoldDB" id="A0A0C3QBJ0"/>
<proteinExistence type="predicted"/>
<dbReference type="EMBL" id="KN823108">
    <property type="protein sequence ID" value="KIO22501.1"/>
    <property type="molecule type" value="Genomic_DNA"/>
</dbReference>
<keyword evidence="3" id="KW-1185">Reference proteome</keyword>
<accession>A0A0C3QBJ0</accession>
<dbReference type="HOGENOM" id="CLU_385514_0_0_1"/>
<evidence type="ECO:0000313" key="3">
    <source>
        <dbReference type="Proteomes" id="UP000054248"/>
    </source>
</evidence>